<dbReference type="GO" id="GO:0006284">
    <property type="term" value="P:base-excision repair"/>
    <property type="evidence" value="ECO:0007669"/>
    <property type="project" value="InterPro"/>
</dbReference>
<dbReference type="InterPro" id="IPR005019">
    <property type="entry name" value="Adenine_glyco"/>
</dbReference>
<reference evidence="1" key="1">
    <citation type="submission" date="2020-05" db="EMBL/GenBank/DDBJ databases">
        <title>Sulfur intermediates as new biogeochemical hubs in an aquatic model microbial ecosystem.</title>
        <authorList>
            <person name="Vigneron A."/>
        </authorList>
    </citation>
    <scope>NUCLEOTIDE SEQUENCE</scope>
    <source>
        <strain evidence="1">Bin.250</strain>
    </source>
</reference>
<dbReference type="EMBL" id="JABMOJ010000306">
    <property type="protein sequence ID" value="NQV65343.1"/>
    <property type="molecule type" value="Genomic_DNA"/>
</dbReference>
<dbReference type="Gene3D" id="1.10.340.30">
    <property type="entry name" value="Hypothetical protein, domain 2"/>
    <property type="match status" value="1"/>
</dbReference>
<dbReference type="AlphaFoldDB" id="A0A972VW33"/>
<gene>
    <name evidence="1" type="ORF">HQ497_08255</name>
</gene>
<protein>
    <submittedName>
        <fullName evidence="1">DNA-3-methyladenine glycosylase I</fullName>
    </submittedName>
</protein>
<evidence type="ECO:0000313" key="1">
    <source>
        <dbReference type="EMBL" id="NQV65343.1"/>
    </source>
</evidence>
<proteinExistence type="predicted"/>
<dbReference type="Proteomes" id="UP000754644">
    <property type="component" value="Unassembled WGS sequence"/>
</dbReference>
<comment type="caution">
    <text evidence="1">The sequence shown here is derived from an EMBL/GenBank/DDBJ whole genome shotgun (WGS) entry which is preliminary data.</text>
</comment>
<accession>A0A972VW33</accession>
<dbReference type="SUPFAM" id="SSF48150">
    <property type="entry name" value="DNA-glycosylase"/>
    <property type="match status" value="1"/>
</dbReference>
<name>A0A972VW33_9GAMM</name>
<dbReference type="GO" id="GO:0008725">
    <property type="term" value="F:DNA-3-methyladenine glycosylase activity"/>
    <property type="evidence" value="ECO:0007669"/>
    <property type="project" value="InterPro"/>
</dbReference>
<dbReference type="PANTHER" id="PTHR30037">
    <property type="entry name" value="DNA-3-METHYLADENINE GLYCOSYLASE 1"/>
    <property type="match status" value="1"/>
</dbReference>
<sequence>MPTYQNIYDIACRRKGSEDQLESLLAGPLSGAQLKVIPDATYLSALTKKVFQSGFVWRVVEAKWDNFELLFWGFDIDKLLMMPDEMLEQRAHDQRIIRNYRKVWAIRENALMIDLTRRHHQCSFAAFIADWPCDDIVGLWAYLKKHGSRLGGNIGPYALRALGKDTFLLTRDVEAYLREAKVIETGINTKSALSRTQQFFNDLQQESGRSLTELSRLVSLSHGDNRAGLQAEVAQRSA</sequence>
<evidence type="ECO:0000313" key="2">
    <source>
        <dbReference type="Proteomes" id="UP000754644"/>
    </source>
</evidence>
<dbReference type="InterPro" id="IPR052891">
    <property type="entry name" value="DNA-3mA_glycosylase"/>
</dbReference>
<organism evidence="1 2">
    <name type="scientific">SAR86 cluster bacterium</name>
    <dbReference type="NCBI Taxonomy" id="2030880"/>
    <lineage>
        <taxon>Bacteria</taxon>
        <taxon>Pseudomonadati</taxon>
        <taxon>Pseudomonadota</taxon>
        <taxon>Gammaproteobacteria</taxon>
        <taxon>SAR86 cluster</taxon>
    </lineage>
</organism>
<dbReference type="Pfam" id="PF03352">
    <property type="entry name" value="Adenine_glyco"/>
    <property type="match status" value="1"/>
</dbReference>
<dbReference type="PANTHER" id="PTHR30037:SF3">
    <property type="entry name" value="BLR0857 PROTEIN"/>
    <property type="match status" value="1"/>
</dbReference>
<dbReference type="InterPro" id="IPR011257">
    <property type="entry name" value="DNA_glycosylase"/>
</dbReference>